<dbReference type="Proteomes" id="UP001156398">
    <property type="component" value="Unassembled WGS sequence"/>
</dbReference>
<dbReference type="Gene3D" id="3.40.50.300">
    <property type="entry name" value="P-loop containing nucleotide triphosphate hydrolases"/>
    <property type="match status" value="1"/>
</dbReference>
<keyword evidence="5" id="KW-1185">Reference proteome</keyword>
<dbReference type="CDD" id="cd00093">
    <property type="entry name" value="HTH_XRE"/>
    <property type="match status" value="1"/>
</dbReference>
<organism evidence="4">
    <name type="scientific">Streptantibioticus silvisoli</name>
    <dbReference type="NCBI Taxonomy" id="2705255"/>
    <lineage>
        <taxon>Bacteria</taxon>
        <taxon>Bacillati</taxon>
        <taxon>Actinomycetota</taxon>
        <taxon>Actinomycetes</taxon>
        <taxon>Kitasatosporales</taxon>
        <taxon>Streptomycetaceae</taxon>
        <taxon>Streptantibioticus</taxon>
    </lineage>
</organism>
<feature type="domain" description="HTH cro/C1-type" evidence="2">
    <location>
        <begin position="22"/>
        <end position="71"/>
    </location>
</feature>
<dbReference type="SUPFAM" id="SSF47413">
    <property type="entry name" value="lambda repressor-like DNA-binding domains"/>
    <property type="match status" value="1"/>
</dbReference>
<name>A0AA90H838_9ACTN</name>
<dbReference type="AlphaFoldDB" id="A0AA90H838"/>
<reference evidence="4 5" key="1">
    <citation type="submission" date="2023-05" db="EMBL/GenBank/DDBJ databases">
        <title>Streptantibioticus silvisoli sp. nov., acidotolerant actinomycetes 1 from pine litter.</title>
        <authorList>
            <person name="Swiecimska M."/>
            <person name="Golinska P."/>
            <person name="Sangal V."/>
            <person name="Wachnowicz B."/>
            <person name="Goodfellow M."/>
        </authorList>
    </citation>
    <scope>NUCLEOTIDE SEQUENCE</scope>
    <source>
        <strain evidence="4">SL13</strain>
        <strain evidence="3 5">SL54</strain>
    </source>
</reference>
<dbReference type="GO" id="GO:0003677">
    <property type="term" value="F:DNA binding"/>
    <property type="evidence" value="ECO:0007669"/>
    <property type="project" value="InterPro"/>
</dbReference>
<dbReference type="PANTHER" id="PTHR47691">
    <property type="entry name" value="REGULATOR-RELATED"/>
    <property type="match status" value="1"/>
</dbReference>
<proteinExistence type="predicted"/>
<feature type="region of interest" description="Disordered" evidence="1">
    <location>
        <begin position="74"/>
        <end position="93"/>
    </location>
</feature>
<dbReference type="EMBL" id="JABXJJ020000049">
    <property type="protein sequence ID" value="MDI5973641.1"/>
    <property type="molecule type" value="Genomic_DNA"/>
</dbReference>
<dbReference type="SMART" id="SM00530">
    <property type="entry name" value="HTH_XRE"/>
    <property type="match status" value="1"/>
</dbReference>
<evidence type="ECO:0000256" key="1">
    <source>
        <dbReference type="SAM" id="MobiDB-lite"/>
    </source>
</evidence>
<dbReference type="InterPro" id="IPR010982">
    <property type="entry name" value="Lambda_DNA-bd_dom_sf"/>
</dbReference>
<accession>A0AA90H838</accession>
<dbReference type="Gene3D" id="1.10.260.40">
    <property type="entry name" value="lambda repressor-like DNA-binding domains"/>
    <property type="match status" value="1"/>
</dbReference>
<evidence type="ECO:0000259" key="2">
    <source>
        <dbReference type="PROSITE" id="PS50943"/>
    </source>
</evidence>
<dbReference type="RefSeq" id="WP_271315657.1">
    <property type="nucleotide sequence ID" value="NZ_JAAGKO020000090.1"/>
</dbReference>
<protein>
    <submittedName>
        <fullName evidence="4">Helix-turn-helix domain-containing protein</fullName>
    </submittedName>
</protein>
<evidence type="ECO:0000313" key="5">
    <source>
        <dbReference type="Proteomes" id="UP001156398"/>
    </source>
</evidence>
<evidence type="ECO:0000313" key="3">
    <source>
        <dbReference type="EMBL" id="MDI5967440.1"/>
    </source>
</evidence>
<feature type="compositionally biased region" description="Basic and acidic residues" evidence="1">
    <location>
        <begin position="78"/>
        <end position="89"/>
    </location>
</feature>
<sequence length="458" mass="50427">MIEANTPPLVGTIDIRALRLFLVGRRRACGWTQEELAERSGVSVRTIRNIETGSNINPRRASVELLLAAFGDPLPRPAGDDRGESRRPGAEMFMPRPREQGWFAEPTVNPARWRGARPVGEPMVGRREDLRHVLGVLQRSRLLVLTGPGGVGKTRLALSAAARAQAMFRDGVAVVGLGTCVPETVDAAAAREQVRQAVRAVLPSVRGAAAAETDLLLVIDNAEHVARCVSRLVLEIQVAHPGIRVLITSRRPLAITSADMWEVAPLEVETWGDADTPPAAVELFLRRVRSAVPTVSLAGRMPLVVELCRRLEGFPRAIETAAQCIRSVSLESLLRSGSTLHMVDQVHLTTVSRHRSLNESVRWSYELLAAPERALLHQLACSFETFTIEDVMRSRLAGRGEAEIVASLAELADASLLRVHRGARYEYRMYRVVRDYVLALERRNRASVPELSRMAFSA</sequence>
<dbReference type="InterPro" id="IPR027417">
    <property type="entry name" value="P-loop_NTPase"/>
</dbReference>
<dbReference type="PROSITE" id="PS50943">
    <property type="entry name" value="HTH_CROC1"/>
    <property type="match status" value="1"/>
</dbReference>
<evidence type="ECO:0000313" key="4">
    <source>
        <dbReference type="EMBL" id="MDI5973641.1"/>
    </source>
</evidence>
<dbReference type="PANTHER" id="PTHR47691:SF3">
    <property type="entry name" value="HTH-TYPE TRANSCRIPTIONAL REGULATOR RV0890C-RELATED"/>
    <property type="match status" value="1"/>
</dbReference>
<gene>
    <name evidence="3" type="ORF">POF43_032760</name>
    <name evidence="4" type="ORF">POF50_030610</name>
</gene>
<dbReference type="InterPro" id="IPR001387">
    <property type="entry name" value="Cro/C1-type_HTH"/>
</dbReference>
<comment type="caution">
    <text evidence="4">The sequence shown here is derived from an EMBL/GenBank/DDBJ whole genome shotgun (WGS) entry which is preliminary data.</text>
</comment>
<dbReference type="EMBL" id="JAAGKO020000090">
    <property type="protein sequence ID" value="MDI5967440.1"/>
    <property type="molecule type" value="Genomic_DNA"/>
</dbReference>
<dbReference type="Pfam" id="PF01381">
    <property type="entry name" value="HTH_3"/>
    <property type="match status" value="1"/>
</dbReference>
<dbReference type="SUPFAM" id="SSF52540">
    <property type="entry name" value="P-loop containing nucleoside triphosphate hydrolases"/>
    <property type="match status" value="1"/>
</dbReference>